<reference evidence="2 3" key="1">
    <citation type="submission" date="2018-08" db="EMBL/GenBank/DDBJ databases">
        <title>A genome reference for cultivated species of the human gut microbiota.</title>
        <authorList>
            <person name="Zou Y."/>
            <person name="Xue W."/>
            <person name="Luo G."/>
        </authorList>
    </citation>
    <scope>NUCLEOTIDE SEQUENCE [LARGE SCALE GENOMIC DNA]</scope>
    <source>
        <strain evidence="2 3">AF45-17</strain>
    </source>
</reference>
<evidence type="ECO:0000256" key="1">
    <source>
        <dbReference type="SAM" id="Phobius"/>
    </source>
</evidence>
<evidence type="ECO:0000313" key="3">
    <source>
        <dbReference type="Proteomes" id="UP000260773"/>
    </source>
</evidence>
<organism evidence="2 3">
    <name type="scientific">Coprococcus catus</name>
    <dbReference type="NCBI Taxonomy" id="116085"/>
    <lineage>
        <taxon>Bacteria</taxon>
        <taxon>Bacillati</taxon>
        <taxon>Bacillota</taxon>
        <taxon>Clostridia</taxon>
        <taxon>Lachnospirales</taxon>
        <taxon>Lachnospiraceae</taxon>
        <taxon>Coprococcus</taxon>
    </lineage>
</organism>
<proteinExistence type="predicted"/>
<dbReference type="Proteomes" id="UP000260773">
    <property type="component" value="Unassembled WGS sequence"/>
</dbReference>
<dbReference type="AlphaFoldDB" id="A0A3E2TQT3"/>
<keyword evidence="1" id="KW-0472">Membrane</keyword>
<sequence>MYSKDSGKDQMLMTMERELTSGQKAGFFFLGFLGGIAGILAASLMNINAPYRPEGTKMAALGFATGFVLGILIALVGCVGSITLLGAR</sequence>
<accession>A0A3E2TQT3</accession>
<name>A0A3E2TQT3_9FIRM</name>
<keyword evidence="1" id="KW-1133">Transmembrane helix</keyword>
<protein>
    <submittedName>
        <fullName evidence="2">Uncharacterized protein</fullName>
    </submittedName>
</protein>
<feature type="transmembrane region" description="Helical" evidence="1">
    <location>
        <begin position="25"/>
        <end position="47"/>
    </location>
</feature>
<keyword evidence="1" id="KW-0812">Transmembrane</keyword>
<comment type="caution">
    <text evidence="2">The sequence shown here is derived from an EMBL/GenBank/DDBJ whole genome shotgun (WGS) entry which is preliminary data.</text>
</comment>
<gene>
    <name evidence="2" type="ORF">DW070_06295</name>
</gene>
<dbReference type="EMBL" id="QVEP01000011">
    <property type="protein sequence ID" value="RGB80383.1"/>
    <property type="molecule type" value="Genomic_DNA"/>
</dbReference>
<feature type="transmembrane region" description="Helical" evidence="1">
    <location>
        <begin position="59"/>
        <end position="85"/>
    </location>
</feature>
<evidence type="ECO:0000313" key="2">
    <source>
        <dbReference type="EMBL" id="RGB80383.1"/>
    </source>
</evidence>